<sequence>MADVIIPYQWEIFISLEIFSWLSLILFLVIRYAFRRQALGMLFLFIFIAGTMLEGVLAFVVYKKTGEIETFQIIITIFILYACTFGISDFKKLDRFMKQKIGKWKGVELLTEKDRRIMRRENDPRFIARKYRLGWYVHTFVFVVVHSFFWVYFGDHSRSLVEVLSDWSWMEEMDGVPENGPYQKEVIYPISVIWGIVFAADTINAWYYTIFPEKDKKNPSA</sequence>
<keyword evidence="1" id="KW-0812">Transmembrane</keyword>
<keyword evidence="1" id="KW-1133">Transmembrane helix</keyword>
<name>A0ABS4SB24_9BACI</name>
<evidence type="ECO:0000256" key="1">
    <source>
        <dbReference type="SAM" id="Phobius"/>
    </source>
</evidence>
<feature type="transmembrane region" description="Helical" evidence="1">
    <location>
        <begin position="41"/>
        <end position="62"/>
    </location>
</feature>
<evidence type="ECO:0000313" key="2">
    <source>
        <dbReference type="EMBL" id="MBP2258703.1"/>
    </source>
</evidence>
<evidence type="ECO:0000313" key="3">
    <source>
        <dbReference type="Proteomes" id="UP001519294"/>
    </source>
</evidence>
<gene>
    <name evidence="2" type="ORF">J2Z81_002687</name>
</gene>
<evidence type="ECO:0008006" key="4">
    <source>
        <dbReference type="Google" id="ProtNLM"/>
    </source>
</evidence>
<dbReference type="Proteomes" id="UP001519294">
    <property type="component" value="Unassembled WGS sequence"/>
</dbReference>
<proteinExistence type="predicted"/>
<feature type="transmembrane region" description="Helical" evidence="1">
    <location>
        <begin position="133"/>
        <end position="153"/>
    </location>
</feature>
<accession>A0ABS4SB24</accession>
<keyword evidence="3" id="KW-1185">Reference proteome</keyword>
<feature type="transmembrane region" description="Helical" evidence="1">
    <location>
        <begin position="68"/>
        <end position="90"/>
    </location>
</feature>
<protein>
    <recommendedName>
        <fullName evidence="4">Integral membrane protein</fullName>
    </recommendedName>
</protein>
<dbReference type="RefSeq" id="WP_226981369.1">
    <property type="nucleotide sequence ID" value="NZ_JAGIKX010000033.1"/>
</dbReference>
<dbReference type="EMBL" id="JAGIKX010000033">
    <property type="protein sequence ID" value="MBP2258703.1"/>
    <property type="molecule type" value="Genomic_DNA"/>
</dbReference>
<feature type="transmembrane region" description="Helical" evidence="1">
    <location>
        <begin position="12"/>
        <end position="34"/>
    </location>
</feature>
<organism evidence="2 3">
    <name type="scientific">Virgibacillus alimentarius</name>
    <dbReference type="NCBI Taxonomy" id="698769"/>
    <lineage>
        <taxon>Bacteria</taxon>
        <taxon>Bacillati</taxon>
        <taxon>Bacillota</taxon>
        <taxon>Bacilli</taxon>
        <taxon>Bacillales</taxon>
        <taxon>Bacillaceae</taxon>
        <taxon>Virgibacillus</taxon>
    </lineage>
</organism>
<keyword evidence="1" id="KW-0472">Membrane</keyword>
<comment type="caution">
    <text evidence="2">The sequence shown here is derived from an EMBL/GenBank/DDBJ whole genome shotgun (WGS) entry which is preliminary data.</text>
</comment>
<reference evidence="2 3" key="1">
    <citation type="submission" date="2021-03" db="EMBL/GenBank/DDBJ databases">
        <title>Genomic Encyclopedia of Type Strains, Phase IV (KMG-IV): sequencing the most valuable type-strain genomes for metagenomic binning, comparative biology and taxonomic classification.</title>
        <authorList>
            <person name="Goeker M."/>
        </authorList>
    </citation>
    <scope>NUCLEOTIDE SEQUENCE [LARGE SCALE GENOMIC DNA]</scope>
    <source>
        <strain evidence="2 3">DSM 25790</strain>
    </source>
</reference>
<feature type="transmembrane region" description="Helical" evidence="1">
    <location>
        <begin position="186"/>
        <end position="208"/>
    </location>
</feature>